<organism evidence="2 3">
    <name type="scientific">Podospora fimiseda</name>
    <dbReference type="NCBI Taxonomy" id="252190"/>
    <lineage>
        <taxon>Eukaryota</taxon>
        <taxon>Fungi</taxon>
        <taxon>Dikarya</taxon>
        <taxon>Ascomycota</taxon>
        <taxon>Pezizomycotina</taxon>
        <taxon>Sordariomycetes</taxon>
        <taxon>Sordariomycetidae</taxon>
        <taxon>Sordariales</taxon>
        <taxon>Podosporaceae</taxon>
        <taxon>Podospora</taxon>
    </lineage>
</organism>
<keyword evidence="1" id="KW-0175">Coiled coil</keyword>
<protein>
    <submittedName>
        <fullName evidence="2">Uncharacterized protein</fullName>
    </submittedName>
</protein>
<reference evidence="2" key="1">
    <citation type="journal article" date="2023" name="Mol. Phylogenet. Evol.">
        <title>Genome-scale phylogeny and comparative genomics of the fungal order Sordariales.</title>
        <authorList>
            <person name="Hensen N."/>
            <person name="Bonometti L."/>
            <person name="Westerberg I."/>
            <person name="Brannstrom I.O."/>
            <person name="Guillou S."/>
            <person name="Cros-Aarteil S."/>
            <person name="Calhoun S."/>
            <person name="Haridas S."/>
            <person name="Kuo A."/>
            <person name="Mondo S."/>
            <person name="Pangilinan J."/>
            <person name="Riley R."/>
            <person name="LaButti K."/>
            <person name="Andreopoulos B."/>
            <person name="Lipzen A."/>
            <person name="Chen C."/>
            <person name="Yan M."/>
            <person name="Daum C."/>
            <person name="Ng V."/>
            <person name="Clum A."/>
            <person name="Steindorff A."/>
            <person name="Ohm R.A."/>
            <person name="Martin F."/>
            <person name="Silar P."/>
            <person name="Natvig D.O."/>
            <person name="Lalanne C."/>
            <person name="Gautier V."/>
            <person name="Ament-Velasquez S.L."/>
            <person name="Kruys A."/>
            <person name="Hutchinson M.I."/>
            <person name="Powell A.J."/>
            <person name="Barry K."/>
            <person name="Miller A.N."/>
            <person name="Grigoriev I.V."/>
            <person name="Debuchy R."/>
            <person name="Gladieux P."/>
            <person name="Hiltunen Thoren M."/>
            <person name="Johannesson H."/>
        </authorList>
    </citation>
    <scope>NUCLEOTIDE SEQUENCE</scope>
    <source>
        <strain evidence="2">CBS 990.96</strain>
    </source>
</reference>
<sequence>MKQRVEVQKLEIEKLKTLLAQANANTAAKLSEKHEELTMYYLSNQSKLDNELQQVRLENIRLENLLEKLGEQRRKEQEELVKQHAVQLQNQETDFAVQYNNLSQHLHEEYQSQVSEELKRRDHAHQEHISKLLERIESLESSLVDNSDDFRPATDDSLRNKYQAIKLTIETISFNLGAITFLPGTRLDPGRFMEREGEAVYLLQSIIWERLQEGFFSLPFGLGSLGPGEGKKRLLEMYVAYRRLAGVELPGAVPAQLIEQECIQVFRSDREANKWRSSTFQTIGTAVVSKKGTPASEIEKDTQFPFFKNRQQVLNSVKAVLNDVCVGVSQDMEEKVIDLVRLAGELALEFGVQRAELGFESPPRDSSIQIGRGFVDCVDDDKCKDQFKTVALAVSPKFYKTGDGRHDLTTTKLISQGTIFSARL</sequence>
<evidence type="ECO:0000313" key="3">
    <source>
        <dbReference type="Proteomes" id="UP001301958"/>
    </source>
</evidence>
<proteinExistence type="predicted"/>
<dbReference type="EMBL" id="MU865359">
    <property type="protein sequence ID" value="KAK4225798.1"/>
    <property type="molecule type" value="Genomic_DNA"/>
</dbReference>
<dbReference type="AlphaFoldDB" id="A0AAN7GWH1"/>
<reference evidence="2" key="2">
    <citation type="submission" date="2023-05" db="EMBL/GenBank/DDBJ databases">
        <authorList>
            <consortium name="Lawrence Berkeley National Laboratory"/>
            <person name="Steindorff A."/>
            <person name="Hensen N."/>
            <person name="Bonometti L."/>
            <person name="Westerberg I."/>
            <person name="Brannstrom I.O."/>
            <person name="Guillou S."/>
            <person name="Cros-Aarteil S."/>
            <person name="Calhoun S."/>
            <person name="Haridas S."/>
            <person name="Kuo A."/>
            <person name="Mondo S."/>
            <person name="Pangilinan J."/>
            <person name="Riley R."/>
            <person name="Labutti K."/>
            <person name="Andreopoulos B."/>
            <person name="Lipzen A."/>
            <person name="Chen C."/>
            <person name="Yanf M."/>
            <person name="Daum C."/>
            <person name="Ng V."/>
            <person name="Clum A."/>
            <person name="Ohm R."/>
            <person name="Martin F."/>
            <person name="Silar P."/>
            <person name="Natvig D."/>
            <person name="Lalanne C."/>
            <person name="Gautier V."/>
            <person name="Ament-Velasquez S.L."/>
            <person name="Kruys A."/>
            <person name="Hutchinson M.I."/>
            <person name="Powell A.J."/>
            <person name="Barry K."/>
            <person name="Miller A.N."/>
            <person name="Grigoriev I.V."/>
            <person name="Debuchy R."/>
            <person name="Gladieux P."/>
            <person name="Thoren M.H."/>
            <person name="Johannesson H."/>
        </authorList>
    </citation>
    <scope>NUCLEOTIDE SEQUENCE</scope>
    <source>
        <strain evidence="2">CBS 990.96</strain>
    </source>
</reference>
<comment type="caution">
    <text evidence="2">The sequence shown here is derived from an EMBL/GenBank/DDBJ whole genome shotgun (WGS) entry which is preliminary data.</text>
</comment>
<gene>
    <name evidence="2" type="ORF">QBC38DRAFT_367931</name>
</gene>
<evidence type="ECO:0000313" key="2">
    <source>
        <dbReference type="EMBL" id="KAK4225798.1"/>
    </source>
</evidence>
<evidence type="ECO:0000256" key="1">
    <source>
        <dbReference type="SAM" id="Coils"/>
    </source>
</evidence>
<name>A0AAN7GWH1_9PEZI</name>
<feature type="coiled-coil region" evidence="1">
    <location>
        <begin position="5"/>
        <end position="94"/>
    </location>
</feature>
<dbReference type="Proteomes" id="UP001301958">
    <property type="component" value="Unassembled WGS sequence"/>
</dbReference>
<accession>A0AAN7GWH1</accession>
<keyword evidence="3" id="KW-1185">Reference proteome</keyword>